<dbReference type="Gene3D" id="1.10.1660.10">
    <property type="match status" value="1"/>
</dbReference>
<dbReference type="Pfam" id="PF12728">
    <property type="entry name" value="HTH_17"/>
    <property type="match status" value="1"/>
</dbReference>
<dbReference type="Proteomes" id="UP000002204">
    <property type="component" value="Chromosome"/>
</dbReference>
<protein>
    <recommendedName>
        <fullName evidence="1">Helix-turn-helix domain-containing protein</fullName>
    </recommendedName>
</protein>
<evidence type="ECO:0000259" key="1">
    <source>
        <dbReference type="Pfam" id="PF12728"/>
    </source>
</evidence>
<evidence type="ECO:0000313" key="2">
    <source>
        <dbReference type="EMBL" id="BAH34740.1"/>
    </source>
</evidence>
<dbReference type="KEGG" id="rer:RER_40320"/>
<evidence type="ECO:0000313" key="3">
    <source>
        <dbReference type="Proteomes" id="UP000002204"/>
    </source>
</evidence>
<dbReference type="InterPro" id="IPR009061">
    <property type="entry name" value="DNA-bd_dom_put_sf"/>
</dbReference>
<proteinExistence type="predicted"/>
<sequence length="198" mass="21750">MLLAGTPNLVSYICVESNIFGRQNLRIPIYVGKWFSTHGTHVMQRTQRHPACRRTLSLSMLAKHCLRSEIYRVSIDHIVSAVDGDAAERIKTALAERAATSTDTTTLVFDGVSIEIPPSVGDAVVQLLTYLAAGDSVALGPVAELLTTSQAAEILGVSDTYVRKLADAGKLPIELRGTHRRFRLDDVMAYREQFPKRA</sequence>
<name>C1A2A5_RHOE4</name>
<organism evidence="2 3">
    <name type="scientific">Rhodococcus erythropolis (strain PR4 / NBRC 100887)</name>
    <dbReference type="NCBI Taxonomy" id="234621"/>
    <lineage>
        <taxon>Bacteria</taxon>
        <taxon>Bacillati</taxon>
        <taxon>Actinomycetota</taxon>
        <taxon>Actinomycetes</taxon>
        <taxon>Mycobacteriales</taxon>
        <taxon>Nocardiaceae</taxon>
        <taxon>Rhodococcus</taxon>
        <taxon>Rhodococcus erythropolis group</taxon>
    </lineage>
</organism>
<dbReference type="InterPro" id="IPR041657">
    <property type="entry name" value="HTH_17"/>
</dbReference>
<accession>C1A2A5</accession>
<dbReference type="EMBL" id="AP008957">
    <property type="protein sequence ID" value="BAH34740.1"/>
    <property type="molecule type" value="Genomic_DNA"/>
</dbReference>
<dbReference type="NCBIfam" id="TIGR01764">
    <property type="entry name" value="excise"/>
    <property type="match status" value="1"/>
</dbReference>
<gene>
    <name evidence="2" type="ordered locus">RER_40320</name>
</gene>
<reference evidence="3" key="1">
    <citation type="submission" date="2005-03" db="EMBL/GenBank/DDBJ databases">
        <title>Comparison of the complete genome sequences of Rhodococcus erythropolis PR4 and Rhodococcus opacus B4.</title>
        <authorList>
            <person name="Takarada H."/>
            <person name="Sekine M."/>
            <person name="Hosoyama A."/>
            <person name="Yamada R."/>
            <person name="Fujisawa T."/>
            <person name="Omata S."/>
            <person name="Shimizu A."/>
            <person name="Tsukatani N."/>
            <person name="Tanikawa S."/>
            <person name="Fujita N."/>
            <person name="Harayama S."/>
        </authorList>
    </citation>
    <scope>NUCLEOTIDE SEQUENCE [LARGE SCALE GENOMIC DNA]</scope>
    <source>
        <strain evidence="3">PR4 / NBRC 100887</strain>
    </source>
</reference>
<dbReference type="AlphaFoldDB" id="C1A2A5"/>
<dbReference type="HOGENOM" id="CLU_1377204_0_0_11"/>
<dbReference type="eggNOG" id="ENOG5032IIW">
    <property type="taxonomic scope" value="Bacteria"/>
</dbReference>
<dbReference type="InterPro" id="IPR010093">
    <property type="entry name" value="SinI_DNA-bd"/>
</dbReference>
<dbReference type="SUPFAM" id="SSF46955">
    <property type="entry name" value="Putative DNA-binding domain"/>
    <property type="match status" value="1"/>
</dbReference>
<reference evidence="2 3" key="2">
    <citation type="journal article" date="2006" name="Environ. Microbiol.">
        <title>Sequence analysis of three plasmids harboured in Rhodococcus erythropolis strain PR4.</title>
        <authorList>
            <person name="Sekine M."/>
            <person name="Tanikawa S."/>
            <person name="Omata S."/>
            <person name="Saito M."/>
            <person name="Fujisawa T."/>
            <person name="Tsukatani N."/>
            <person name="Tajima T."/>
            <person name="Sekigawa T."/>
            <person name="Kosugi H."/>
            <person name="Matsuo Y."/>
            <person name="Nishiko R."/>
            <person name="Imamura K."/>
            <person name="Ito M."/>
            <person name="Narita H."/>
            <person name="Tago S."/>
            <person name="Fujita N."/>
            <person name="Harayama S."/>
        </authorList>
    </citation>
    <scope>NUCLEOTIDE SEQUENCE [LARGE SCALE GENOMIC DNA]</scope>
    <source>
        <strain evidence="3">PR4 / NBRC 100887</strain>
    </source>
</reference>
<feature type="domain" description="Helix-turn-helix" evidence="1">
    <location>
        <begin position="145"/>
        <end position="193"/>
    </location>
</feature>
<dbReference type="GO" id="GO:0003677">
    <property type="term" value="F:DNA binding"/>
    <property type="evidence" value="ECO:0007669"/>
    <property type="project" value="InterPro"/>
</dbReference>